<dbReference type="OrthoDB" id="552194at2759"/>
<dbReference type="Pfam" id="PF16508">
    <property type="entry name" value="NIBRIN_BRCT_II"/>
    <property type="match status" value="1"/>
</dbReference>
<feature type="domain" description="Nibrin second BRCT" evidence="2">
    <location>
        <begin position="166"/>
        <end position="280"/>
    </location>
</feature>
<feature type="compositionally biased region" description="Polar residues" evidence="1">
    <location>
        <begin position="742"/>
        <end position="767"/>
    </location>
</feature>
<dbReference type="EMBL" id="ML170170">
    <property type="protein sequence ID" value="TDL23405.1"/>
    <property type="molecule type" value="Genomic_DNA"/>
</dbReference>
<feature type="region of interest" description="Disordered" evidence="1">
    <location>
        <begin position="550"/>
        <end position="592"/>
    </location>
</feature>
<accession>A0A4Y7Q7K5</accession>
<dbReference type="Proteomes" id="UP000294933">
    <property type="component" value="Unassembled WGS sequence"/>
</dbReference>
<proteinExistence type="predicted"/>
<dbReference type="PANTHER" id="PTHR12162:SF0">
    <property type="entry name" value="NIBRIN"/>
    <property type="match status" value="1"/>
</dbReference>
<reference evidence="3 4" key="1">
    <citation type="submission" date="2018-06" db="EMBL/GenBank/DDBJ databases">
        <title>A transcriptomic atlas of mushroom development highlights an independent origin of complex multicellularity.</title>
        <authorList>
            <consortium name="DOE Joint Genome Institute"/>
            <person name="Krizsan K."/>
            <person name="Almasi E."/>
            <person name="Merenyi Z."/>
            <person name="Sahu N."/>
            <person name="Viragh M."/>
            <person name="Koszo T."/>
            <person name="Mondo S."/>
            <person name="Kiss B."/>
            <person name="Balint B."/>
            <person name="Kues U."/>
            <person name="Barry K."/>
            <person name="Hegedus J.C."/>
            <person name="Henrissat B."/>
            <person name="Johnson J."/>
            <person name="Lipzen A."/>
            <person name="Ohm R."/>
            <person name="Nagy I."/>
            <person name="Pangilinan J."/>
            <person name="Yan J."/>
            <person name="Xiong Y."/>
            <person name="Grigoriev I.V."/>
            <person name="Hibbett D.S."/>
            <person name="Nagy L.G."/>
        </authorList>
    </citation>
    <scope>NUCLEOTIDE SEQUENCE [LARGE SCALE GENOMIC DNA]</scope>
    <source>
        <strain evidence="3 4">SZMC22713</strain>
    </source>
</reference>
<feature type="compositionally biased region" description="Low complexity" evidence="1">
    <location>
        <begin position="486"/>
        <end position="499"/>
    </location>
</feature>
<keyword evidence="4" id="KW-1185">Reference proteome</keyword>
<feature type="compositionally biased region" description="Acidic residues" evidence="1">
    <location>
        <begin position="821"/>
        <end position="830"/>
    </location>
</feature>
<feature type="region of interest" description="Disordered" evidence="1">
    <location>
        <begin position="715"/>
        <end position="894"/>
    </location>
</feature>
<protein>
    <recommendedName>
        <fullName evidence="2">Nibrin second BRCT domain-containing protein</fullName>
    </recommendedName>
</protein>
<sequence>MHNMKNKGIQIGRGETRLIANPLASEELKDGDMIALVTGINLIVRWRPVCCLSPRGNPTITFEACAAIGLKVVSSHQSDVTHHLTSSLNVTTAIATSMLSAAQLVRPDWLTEYIRLGTETKEEDPESPSILEYEYIPPSETKHRPPFAPTLPPPLKTFRTWESNEERVGMFRGWYFVFVGEKGREVDAETRELVQCGGGVLDTFDLANGRTRWQQLINRTKKKVETEDQNGVALVADRTRLMAADEEAWNELQSVVKGLGLRFIQPSHLLEAVVHVETSRIDSSVGVDSEAVAADLAMPEVISIESSPPPKLEDQTAGAGPSTRLRRRATPSRPPSQPPSPPSVPPITDGPMDVEVDEEFLRPRKTLTRRAKTQQALLGVDDPSLTESQASVIAQLDPGDPSQTDQNILLTQPRRLKRRAGTAAANTLQSHSGGVDEADEPPLKKFRALFDESDPDRVQSGPIDTQSQAPGKSAPESQTQTQTDFARTARTRSTATPPRLVAVPEELEESQLTSIGATPPVIEGVAKRKADDMEVDSGRNDVEPLTKKRAMGDVNGVDPPDGGVPRPHSNVWKPTEPGTADRAAGAAPGQHDKDDAFLKALASTKRGKRHEDEFDREFNNLRIARPDVQKDAQAADWAVLADFGDEGDLRGNFMVVVEMDVLEQKDKAMRRMGEARMEWDGRKDFKKFKKKDRAMDRSAVELVVDEENDFGMGSVYWKGNSQNPSQPQSQSQGGDLSSYLQPSQAQNRVRPTRTKPPSSSQPQTATQRAKGRALRVMDSDESEDEDAAPVRGKGKASPKASQSKGKNAKKTTMDKDQPLFLDDDDDDDDGDATRDVEGGQVAVGRESGEYDASTLKSSGEVKSQGGRRAVKKKAPVVVDDDSDTGMTFKGRRKK</sequence>
<feature type="compositionally biased region" description="Pro residues" evidence="1">
    <location>
        <begin position="332"/>
        <end position="345"/>
    </location>
</feature>
<evidence type="ECO:0000313" key="4">
    <source>
        <dbReference type="Proteomes" id="UP000294933"/>
    </source>
</evidence>
<evidence type="ECO:0000256" key="1">
    <source>
        <dbReference type="SAM" id="MobiDB-lite"/>
    </source>
</evidence>
<dbReference type="InterPro" id="IPR032429">
    <property type="entry name" value="Nibrin_BRCT2"/>
</dbReference>
<dbReference type="GO" id="GO:0030870">
    <property type="term" value="C:Mre11 complex"/>
    <property type="evidence" value="ECO:0007669"/>
    <property type="project" value="InterPro"/>
</dbReference>
<evidence type="ECO:0000259" key="2">
    <source>
        <dbReference type="Pfam" id="PF16508"/>
    </source>
</evidence>
<name>A0A4Y7Q7K5_9AGAM</name>
<dbReference type="GO" id="GO:0003684">
    <property type="term" value="F:damaged DNA binding"/>
    <property type="evidence" value="ECO:0007669"/>
    <property type="project" value="TreeGrafter"/>
</dbReference>
<feature type="region of interest" description="Disordered" evidence="1">
    <location>
        <begin position="303"/>
        <end position="352"/>
    </location>
</feature>
<dbReference type="InterPro" id="IPR040227">
    <property type="entry name" value="Nibrin-rel"/>
</dbReference>
<dbReference type="GO" id="GO:0000724">
    <property type="term" value="P:double-strand break repair via homologous recombination"/>
    <property type="evidence" value="ECO:0007669"/>
    <property type="project" value="TreeGrafter"/>
</dbReference>
<dbReference type="GO" id="GO:0007095">
    <property type="term" value="P:mitotic G2 DNA damage checkpoint signaling"/>
    <property type="evidence" value="ECO:0007669"/>
    <property type="project" value="InterPro"/>
</dbReference>
<feature type="compositionally biased region" description="Polar residues" evidence="1">
    <location>
        <begin position="462"/>
        <end position="485"/>
    </location>
</feature>
<gene>
    <name evidence="3" type="ORF">BD410DRAFT_787229</name>
</gene>
<feature type="region of interest" description="Disordered" evidence="1">
    <location>
        <begin position="416"/>
        <end position="519"/>
    </location>
</feature>
<organism evidence="3 4">
    <name type="scientific">Rickenella mellea</name>
    <dbReference type="NCBI Taxonomy" id="50990"/>
    <lineage>
        <taxon>Eukaryota</taxon>
        <taxon>Fungi</taxon>
        <taxon>Dikarya</taxon>
        <taxon>Basidiomycota</taxon>
        <taxon>Agaricomycotina</taxon>
        <taxon>Agaricomycetes</taxon>
        <taxon>Hymenochaetales</taxon>
        <taxon>Rickenellaceae</taxon>
        <taxon>Rickenella</taxon>
    </lineage>
</organism>
<dbReference type="VEuPathDB" id="FungiDB:BD410DRAFT_787229"/>
<evidence type="ECO:0000313" key="3">
    <source>
        <dbReference type="EMBL" id="TDL23405.1"/>
    </source>
</evidence>
<feature type="compositionally biased region" description="Low complexity" evidence="1">
    <location>
        <begin position="552"/>
        <end position="565"/>
    </location>
</feature>
<dbReference type="AlphaFoldDB" id="A0A4Y7Q7K5"/>
<feature type="compositionally biased region" description="Low complexity" evidence="1">
    <location>
        <begin position="720"/>
        <end position="741"/>
    </location>
</feature>
<dbReference type="PANTHER" id="PTHR12162">
    <property type="entry name" value="NIBRIN-RELATED"/>
    <property type="match status" value="1"/>
</dbReference>